<keyword evidence="7 9" id="KW-1133">Transmembrane helix</keyword>
<keyword evidence="5 10" id="KW-0592">Phosphate transport</keyword>
<keyword evidence="14" id="KW-1185">Reference proteome</keyword>
<evidence type="ECO:0000256" key="6">
    <source>
        <dbReference type="ARBA" id="ARBA00022692"/>
    </source>
</evidence>
<dbReference type="AlphaFoldDB" id="A0A239H1L5"/>
<evidence type="ECO:0000259" key="12">
    <source>
        <dbReference type="PROSITE" id="PS50928"/>
    </source>
</evidence>
<sequence>MSRAEDHSTTLDRMTADHNVNSDSSTPPALIVSHFVQEPAPGTPQAPPPEPSEIRRFLSQRGSGAFADNSFAGVILLCACSIFAIVIFIAAILIKSSHLSIAQFGLKFFSTSDWDPVSGQFGALPFIFGTLATSFLALLIAVPLALGVAVFISELCPRPLRAPISFLTELLAAIPSVVYGLWAVFVLVPLMRDQLGPFLVKYFGWTHLFEGANFGVGLLTAGIILAIMILPIISSITRDIMLSVPNHQREAVLALGATRWEMIRTGVLRNARIGIVGAVILGLGRALGETMAVTMVIGNHAEIAHSLFAPGNTLASVIANEFSEATGDLYLSSLIEIGLALFLVTIIVNAIARLLVWAVTRGAPARVS</sequence>
<feature type="transmembrane region" description="Helical" evidence="9">
    <location>
        <begin position="271"/>
        <end position="288"/>
    </location>
</feature>
<comment type="function">
    <text evidence="10">Part of the binding-protein-dependent transport system for phosphate; probably responsible for the translocation of the substrate across the membrane.</text>
</comment>
<dbReference type="SUPFAM" id="SSF161098">
    <property type="entry name" value="MetI-like"/>
    <property type="match status" value="1"/>
</dbReference>
<feature type="transmembrane region" description="Helical" evidence="9">
    <location>
        <begin position="211"/>
        <end position="233"/>
    </location>
</feature>
<keyword evidence="8 9" id="KW-0472">Membrane</keyword>
<dbReference type="EMBL" id="FZOU01000002">
    <property type="protein sequence ID" value="SNS74938.1"/>
    <property type="molecule type" value="Genomic_DNA"/>
</dbReference>
<feature type="compositionally biased region" description="Basic and acidic residues" evidence="11">
    <location>
        <begin position="1"/>
        <end position="16"/>
    </location>
</feature>
<dbReference type="GO" id="GO:0006817">
    <property type="term" value="P:phosphate ion transport"/>
    <property type="evidence" value="ECO:0007669"/>
    <property type="project" value="UniProtKB-KW"/>
</dbReference>
<feature type="transmembrane region" description="Helical" evidence="9">
    <location>
        <begin position="164"/>
        <end position="191"/>
    </location>
</feature>
<comment type="similarity">
    <text evidence="2 10">Belongs to the binding-protein-dependent transport system permease family. CysTW subfamily.</text>
</comment>
<evidence type="ECO:0000313" key="14">
    <source>
        <dbReference type="Proteomes" id="UP000198356"/>
    </source>
</evidence>
<dbReference type="NCBIfam" id="TIGR02138">
    <property type="entry name" value="phosphate_pstC"/>
    <property type="match status" value="1"/>
</dbReference>
<dbReference type="Gene3D" id="1.10.3720.10">
    <property type="entry name" value="MetI-like"/>
    <property type="match status" value="1"/>
</dbReference>
<evidence type="ECO:0000256" key="8">
    <source>
        <dbReference type="ARBA" id="ARBA00023136"/>
    </source>
</evidence>
<evidence type="ECO:0000313" key="13">
    <source>
        <dbReference type="EMBL" id="SNS74938.1"/>
    </source>
</evidence>
<evidence type="ECO:0000256" key="11">
    <source>
        <dbReference type="SAM" id="MobiDB-lite"/>
    </source>
</evidence>
<organism evidence="13 14">
    <name type="scientific">Granulicella rosea</name>
    <dbReference type="NCBI Taxonomy" id="474952"/>
    <lineage>
        <taxon>Bacteria</taxon>
        <taxon>Pseudomonadati</taxon>
        <taxon>Acidobacteriota</taxon>
        <taxon>Terriglobia</taxon>
        <taxon>Terriglobales</taxon>
        <taxon>Acidobacteriaceae</taxon>
        <taxon>Granulicella</taxon>
    </lineage>
</organism>
<dbReference type="Proteomes" id="UP000198356">
    <property type="component" value="Unassembled WGS sequence"/>
</dbReference>
<dbReference type="PANTHER" id="PTHR30425">
    <property type="entry name" value="PHOSPHATE TRANSPORT SYSTEM PERMEASE PROTEIN PST"/>
    <property type="match status" value="1"/>
</dbReference>
<evidence type="ECO:0000256" key="10">
    <source>
        <dbReference type="RuleBase" id="RU363054"/>
    </source>
</evidence>
<reference evidence="13 14" key="1">
    <citation type="submission" date="2017-06" db="EMBL/GenBank/DDBJ databases">
        <authorList>
            <person name="Kim H.J."/>
            <person name="Triplett B.A."/>
        </authorList>
    </citation>
    <scope>NUCLEOTIDE SEQUENCE [LARGE SCALE GENOMIC DNA]</scope>
    <source>
        <strain evidence="13 14">DSM 18704</strain>
    </source>
</reference>
<dbReference type="RefSeq" id="WP_245817863.1">
    <property type="nucleotide sequence ID" value="NZ_FZOU01000002.1"/>
</dbReference>
<evidence type="ECO:0000256" key="4">
    <source>
        <dbReference type="ARBA" id="ARBA00022475"/>
    </source>
</evidence>
<feature type="transmembrane region" description="Helical" evidence="9">
    <location>
        <begin position="126"/>
        <end position="152"/>
    </location>
</feature>
<evidence type="ECO:0000256" key="2">
    <source>
        <dbReference type="ARBA" id="ARBA00007069"/>
    </source>
</evidence>
<dbReference type="GO" id="GO:0005315">
    <property type="term" value="F:phosphate transmembrane transporter activity"/>
    <property type="evidence" value="ECO:0007669"/>
    <property type="project" value="InterPro"/>
</dbReference>
<dbReference type="PROSITE" id="PS50928">
    <property type="entry name" value="ABC_TM1"/>
    <property type="match status" value="1"/>
</dbReference>
<dbReference type="Pfam" id="PF00528">
    <property type="entry name" value="BPD_transp_1"/>
    <property type="match status" value="1"/>
</dbReference>
<evidence type="ECO:0000256" key="7">
    <source>
        <dbReference type="ARBA" id="ARBA00022989"/>
    </source>
</evidence>
<comment type="subcellular location">
    <subcellularLocation>
        <location evidence="1 9">Cell membrane</location>
        <topology evidence="1 9">Multi-pass membrane protein</topology>
    </subcellularLocation>
</comment>
<gene>
    <name evidence="13" type="ORF">SAMN05421770_102172</name>
</gene>
<dbReference type="PANTHER" id="PTHR30425:SF1">
    <property type="entry name" value="PHOSPHATE TRANSPORT SYSTEM PERMEASE PROTEIN PSTC"/>
    <property type="match status" value="1"/>
</dbReference>
<feature type="domain" description="ABC transmembrane type-1" evidence="12">
    <location>
        <begin position="127"/>
        <end position="352"/>
    </location>
</feature>
<proteinExistence type="inferred from homology"/>
<evidence type="ECO:0000256" key="3">
    <source>
        <dbReference type="ARBA" id="ARBA00022448"/>
    </source>
</evidence>
<evidence type="ECO:0000256" key="5">
    <source>
        <dbReference type="ARBA" id="ARBA00022592"/>
    </source>
</evidence>
<keyword evidence="4 10" id="KW-1003">Cell membrane</keyword>
<name>A0A239H1L5_9BACT</name>
<evidence type="ECO:0000256" key="1">
    <source>
        <dbReference type="ARBA" id="ARBA00004651"/>
    </source>
</evidence>
<feature type="region of interest" description="Disordered" evidence="11">
    <location>
        <begin position="1"/>
        <end position="27"/>
    </location>
</feature>
<feature type="transmembrane region" description="Helical" evidence="9">
    <location>
        <begin position="71"/>
        <end position="94"/>
    </location>
</feature>
<dbReference type="InterPro" id="IPR011864">
    <property type="entry name" value="Phosphate_PstC"/>
</dbReference>
<feature type="transmembrane region" description="Helical" evidence="9">
    <location>
        <begin position="337"/>
        <end position="359"/>
    </location>
</feature>
<keyword evidence="3 9" id="KW-0813">Transport</keyword>
<keyword evidence="6 9" id="KW-0812">Transmembrane</keyword>
<protein>
    <recommendedName>
        <fullName evidence="10">Phosphate transport system permease protein</fullName>
    </recommendedName>
</protein>
<dbReference type="InterPro" id="IPR035906">
    <property type="entry name" value="MetI-like_sf"/>
</dbReference>
<accession>A0A239H1L5</accession>
<dbReference type="InterPro" id="IPR051124">
    <property type="entry name" value="Phosphate_Transport_Permease"/>
</dbReference>
<evidence type="ECO:0000256" key="9">
    <source>
        <dbReference type="RuleBase" id="RU363032"/>
    </source>
</evidence>
<feature type="compositionally biased region" description="Polar residues" evidence="11">
    <location>
        <begin position="18"/>
        <end position="27"/>
    </location>
</feature>
<dbReference type="GO" id="GO:0005886">
    <property type="term" value="C:plasma membrane"/>
    <property type="evidence" value="ECO:0007669"/>
    <property type="project" value="UniProtKB-SubCell"/>
</dbReference>
<dbReference type="CDD" id="cd06261">
    <property type="entry name" value="TM_PBP2"/>
    <property type="match status" value="1"/>
</dbReference>
<dbReference type="InterPro" id="IPR000515">
    <property type="entry name" value="MetI-like"/>
</dbReference>